<dbReference type="Pfam" id="PF04519">
    <property type="entry name" value="Bactofilin"/>
    <property type="match status" value="1"/>
</dbReference>
<reference evidence="3 4" key="1">
    <citation type="journal article" date="2013" name="Nat. Commun.">
        <title>Genome sequence and functional genomic analysis of the oil-degrading bacterium Oleispira antarctica.</title>
        <authorList>
            <person name="Kube M."/>
            <person name="Chernikova T.N."/>
            <person name="Al-Ramahi Y."/>
            <person name="Beloqui A."/>
            <person name="Lopez-Cortez N."/>
            <person name="Guazzaroni M.E."/>
            <person name="Heipieper H.J."/>
            <person name="Klages S."/>
            <person name="Kotsyurbenko O.R."/>
            <person name="Langer I."/>
            <person name="Nechitaylo T.Y."/>
            <person name="Lunsdorf H."/>
            <person name="Fernandez M."/>
            <person name="Juarez S."/>
            <person name="Ciordia S."/>
            <person name="Singer A."/>
            <person name="Kagan O."/>
            <person name="Egorova O."/>
            <person name="Petit P.A."/>
            <person name="Stogios P."/>
            <person name="Kim Y."/>
            <person name="Tchigvintsev A."/>
            <person name="Flick R."/>
            <person name="Denaro R."/>
            <person name="Genovese M."/>
            <person name="Albar J.P."/>
            <person name="Reva O.N."/>
            <person name="Martinez-Gomariz M."/>
            <person name="Tran H."/>
            <person name="Ferrer M."/>
            <person name="Savchenko A."/>
            <person name="Yakunin A.F."/>
            <person name="Yakimov M.M."/>
            <person name="Golyshina O.V."/>
            <person name="Reinhardt R."/>
            <person name="Golyshin P.N."/>
        </authorList>
    </citation>
    <scope>NUCLEOTIDE SEQUENCE [LARGE SCALE GENOMIC DNA]</scope>
</reference>
<evidence type="ECO:0000313" key="4">
    <source>
        <dbReference type="Proteomes" id="UP000032749"/>
    </source>
</evidence>
<dbReference type="PANTHER" id="PTHR35024">
    <property type="entry name" value="HYPOTHETICAL CYTOSOLIC PROTEIN"/>
    <property type="match status" value="1"/>
</dbReference>
<gene>
    <name evidence="3" type="primary">ccmA</name>
    <name evidence="3" type="ORF">OLEAN_C02200</name>
</gene>
<dbReference type="STRING" id="698738.OLEAN_C02200"/>
<keyword evidence="4" id="KW-1185">Reference proteome</keyword>
<feature type="region of interest" description="Disordered" evidence="2">
    <location>
        <begin position="129"/>
        <end position="149"/>
    </location>
</feature>
<dbReference type="OrthoDB" id="5294247at2"/>
<sequence>MFSSKDKATASHYDTLISPKTEIVGDVRFKGGLQVEGTIKGNLIAEPGSGAVVRISDSGRVEGQINVPNVVVNGAVVGNIYAYEYIELAKKARIQGDVYYHMMEMVLGAEVNGKLIHQGKDQLKKTNKSMLETKAAPEIKGDQTGDKVD</sequence>
<evidence type="ECO:0000256" key="1">
    <source>
        <dbReference type="ARBA" id="ARBA00044755"/>
    </source>
</evidence>
<protein>
    <submittedName>
        <fullName evidence="3">Integral membrane protein CcmA involved in cell shape determination</fullName>
    </submittedName>
</protein>
<name>R4YJF1_OLEAN</name>
<comment type="similarity">
    <text evidence="1">Belongs to the bactofilin family.</text>
</comment>
<organism evidence="3 4">
    <name type="scientific">Oleispira antarctica RB-8</name>
    <dbReference type="NCBI Taxonomy" id="698738"/>
    <lineage>
        <taxon>Bacteria</taxon>
        <taxon>Pseudomonadati</taxon>
        <taxon>Pseudomonadota</taxon>
        <taxon>Gammaproteobacteria</taxon>
        <taxon>Oceanospirillales</taxon>
        <taxon>Oceanospirillaceae</taxon>
        <taxon>Oleispira</taxon>
    </lineage>
</organism>
<dbReference type="AlphaFoldDB" id="R4YJF1"/>
<dbReference type="HOGENOM" id="CLU_072799_7_0_6"/>
<dbReference type="KEGG" id="oai:OLEAN_C02200"/>
<dbReference type="PANTHER" id="PTHR35024:SF4">
    <property type="entry name" value="POLYMER-FORMING CYTOSKELETAL PROTEIN"/>
    <property type="match status" value="1"/>
</dbReference>
<evidence type="ECO:0000256" key="2">
    <source>
        <dbReference type="SAM" id="MobiDB-lite"/>
    </source>
</evidence>
<dbReference type="Proteomes" id="UP000032749">
    <property type="component" value="Chromosome"/>
</dbReference>
<evidence type="ECO:0000313" key="3">
    <source>
        <dbReference type="EMBL" id="CCK74396.1"/>
    </source>
</evidence>
<dbReference type="EMBL" id="FO203512">
    <property type="protein sequence ID" value="CCK74396.1"/>
    <property type="molecule type" value="Genomic_DNA"/>
</dbReference>
<feature type="compositionally biased region" description="Basic and acidic residues" evidence="2">
    <location>
        <begin position="135"/>
        <end position="149"/>
    </location>
</feature>
<proteinExistence type="inferred from homology"/>
<dbReference type="InterPro" id="IPR007607">
    <property type="entry name" value="BacA/B"/>
</dbReference>
<accession>R4YJF1</accession>